<dbReference type="RefSeq" id="WP_015771709.1">
    <property type="nucleotide sequence ID" value="NC_013174.1"/>
</dbReference>
<accession>C7R4M4</accession>
<organism evidence="1 2">
    <name type="scientific">Jonesia denitrificans (strain ATCC 14870 / DSM 20603 / BCRC 15368 / CIP 55.134 / JCM 11481 / NBRC 15587 / NCTC 10816 / Prevot 55134)</name>
    <name type="common">Listeria denitrificans</name>
    <dbReference type="NCBI Taxonomy" id="471856"/>
    <lineage>
        <taxon>Bacteria</taxon>
        <taxon>Bacillati</taxon>
        <taxon>Actinomycetota</taxon>
        <taxon>Actinomycetes</taxon>
        <taxon>Micrococcales</taxon>
        <taxon>Jonesiaceae</taxon>
        <taxon>Jonesia</taxon>
    </lineage>
</organism>
<dbReference type="KEGG" id="jde:Jden_1429"/>
<name>C7R4M4_JONDD</name>
<proteinExistence type="predicted"/>
<evidence type="ECO:0000313" key="2">
    <source>
        <dbReference type="Proteomes" id="UP000000628"/>
    </source>
</evidence>
<dbReference type="EMBL" id="CP001706">
    <property type="protein sequence ID" value="ACV09081.1"/>
    <property type="molecule type" value="Genomic_DNA"/>
</dbReference>
<dbReference type="Pfam" id="PF13830">
    <property type="entry name" value="DUF4192"/>
    <property type="match status" value="2"/>
</dbReference>
<dbReference type="OrthoDB" id="4954868at2"/>
<dbReference type="STRING" id="471856.Jden_1429"/>
<evidence type="ECO:0000313" key="1">
    <source>
        <dbReference type="EMBL" id="ACV09081.1"/>
    </source>
</evidence>
<evidence type="ECO:0008006" key="3">
    <source>
        <dbReference type="Google" id="ProtNLM"/>
    </source>
</evidence>
<dbReference type="Proteomes" id="UP000000628">
    <property type="component" value="Chromosome"/>
</dbReference>
<protein>
    <recommendedName>
        <fullName evidence="3">DUF4192 domain-containing protein</fullName>
    </recommendedName>
</protein>
<keyword evidence="2" id="KW-1185">Reference proteome</keyword>
<dbReference type="HOGENOM" id="CLU_722985_0_0_11"/>
<reference evidence="1 2" key="1">
    <citation type="journal article" date="2009" name="Stand. Genomic Sci.">
        <title>Complete genome sequence of Jonesia denitrificans type strain (Prevot 55134).</title>
        <authorList>
            <person name="Pukall R."/>
            <person name="Gehrich-Schroter G."/>
            <person name="Lapidus A."/>
            <person name="Nolan M."/>
            <person name="Glavina Del Rio T."/>
            <person name="Lucas S."/>
            <person name="Chen F."/>
            <person name="Tice H."/>
            <person name="Pitluck S."/>
            <person name="Cheng J.F."/>
            <person name="Copeland A."/>
            <person name="Saunders E."/>
            <person name="Brettin T."/>
            <person name="Detter J.C."/>
            <person name="Bruce D."/>
            <person name="Goodwin L."/>
            <person name="Pati A."/>
            <person name="Ivanova N."/>
            <person name="Mavromatis K."/>
            <person name="Ovchinnikova G."/>
            <person name="Chen A."/>
            <person name="Palaniappan K."/>
            <person name="Land M."/>
            <person name="Hauser L."/>
            <person name="Chang Y.J."/>
            <person name="Jeffries C.D."/>
            <person name="Chain P."/>
            <person name="Goker M."/>
            <person name="Bristow J."/>
            <person name="Eisen J.A."/>
            <person name="Markowitz V."/>
            <person name="Hugenholtz P."/>
            <person name="Kyrpides N.C."/>
            <person name="Klenk H.P."/>
            <person name="Han C."/>
        </authorList>
    </citation>
    <scope>NUCLEOTIDE SEQUENCE [LARGE SCALE GENOMIC DNA]</scope>
    <source>
        <strain evidence="2">ATCC 14870 / DSM 20603 / BCRC 15368 / CIP 55.134 / JCM 11481 / NBRC 15587 / NCTC 10816 / Prevot 55134</strain>
    </source>
</reference>
<dbReference type="AlphaFoldDB" id="C7R4M4"/>
<gene>
    <name evidence="1" type="ordered locus">Jden_1429</name>
</gene>
<sequence length="422" mass="45752">MTSILRVSSPAEILALIPYQLGFQPDDSFVVVALTGAQHRVGFTARCDLDRAAEGALDDIAFTLRRDRAQAIFPVVYLRADTTSTLFDLSANDAQVISGLLHQAHQVLGQWWDEHALWVVTPDGAARWCALASQGHDSCDSNRRRSTPVITTEDLMSTQVAASMVMAGHSFVSSRSQLCGGENVDPLSLHDIDQRVEAEDRHWEAARSCWEVTSLRVRAGRTARMLVAKTHTVLDHGECIPSGACVAHLTPARLGQQFPAEAAVVLSALQDHCVRDALLVALTPLGTAAMIAYLEDHGCADGGCLGSTMCAAWPVRDELAQEALGFLLDPRKGTRPHSCHYRTVRVVMETLNASAPARSQPALASLLALCAWWEGRGPQATVYLEKVAEIDGSYTLAHLVRTALRSGLAPAWARNPQHEAMN</sequence>
<dbReference type="InterPro" id="IPR025447">
    <property type="entry name" value="DUF4192"/>
</dbReference>